<dbReference type="EMBL" id="JAUSUB010000002">
    <property type="protein sequence ID" value="MDQ0268789.1"/>
    <property type="molecule type" value="Genomic_DNA"/>
</dbReference>
<dbReference type="InterPro" id="IPR052529">
    <property type="entry name" value="Bact_Transport_Assoc"/>
</dbReference>
<feature type="transmembrane region" description="Helical" evidence="1">
    <location>
        <begin position="241"/>
        <end position="263"/>
    </location>
</feature>
<evidence type="ECO:0000313" key="4">
    <source>
        <dbReference type="Proteomes" id="UP001238088"/>
    </source>
</evidence>
<organism evidence="3 4">
    <name type="scientific">Cytobacillus purgationiresistens</name>
    <dbReference type="NCBI Taxonomy" id="863449"/>
    <lineage>
        <taxon>Bacteria</taxon>
        <taxon>Bacillati</taxon>
        <taxon>Bacillota</taxon>
        <taxon>Bacilli</taxon>
        <taxon>Bacillales</taxon>
        <taxon>Bacillaceae</taxon>
        <taxon>Cytobacillus</taxon>
    </lineage>
</organism>
<name>A0ABU0AD32_9BACI</name>
<dbReference type="PANTHER" id="PTHR30590:SF2">
    <property type="entry name" value="INNER MEMBRANE PROTEIN"/>
    <property type="match status" value="1"/>
</dbReference>
<dbReference type="RefSeq" id="WP_307471837.1">
    <property type="nucleotide sequence ID" value="NZ_JAUSUB010000002.1"/>
</dbReference>
<dbReference type="Pfam" id="PF04235">
    <property type="entry name" value="DUF418"/>
    <property type="match status" value="1"/>
</dbReference>
<protein>
    <recommendedName>
        <fullName evidence="2">DUF418 domain-containing protein</fullName>
    </recommendedName>
</protein>
<accession>A0ABU0AD32</accession>
<feature type="transmembrane region" description="Helical" evidence="1">
    <location>
        <begin position="91"/>
        <end position="112"/>
    </location>
</feature>
<gene>
    <name evidence="3" type="ORF">J2S17_000658</name>
</gene>
<keyword evidence="1" id="KW-1133">Transmembrane helix</keyword>
<feature type="transmembrane region" description="Helical" evidence="1">
    <location>
        <begin position="20"/>
        <end position="39"/>
    </location>
</feature>
<evidence type="ECO:0000313" key="3">
    <source>
        <dbReference type="EMBL" id="MDQ0268789.1"/>
    </source>
</evidence>
<feature type="transmembrane region" description="Helical" evidence="1">
    <location>
        <begin position="59"/>
        <end position="79"/>
    </location>
</feature>
<feature type="transmembrane region" description="Helical" evidence="1">
    <location>
        <begin position="341"/>
        <end position="362"/>
    </location>
</feature>
<keyword evidence="1" id="KW-0472">Membrane</keyword>
<evidence type="ECO:0000259" key="2">
    <source>
        <dbReference type="Pfam" id="PF04235"/>
    </source>
</evidence>
<feature type="transmembrane region" description="Helical" evidence="1">
    <location>
        <begin position="313"/>
        <end position="335"/>
    </location>
</feature>
<dbReference type="InterPro" id="IPR007349">
    <property type="entry name" value="DUF418"/>
</dbReference>
<feature type="domain" description="DUF418" evidence="2">
    <location>
        <begin position="228"/>
        <end position="380"/>
    </location>
</feature>
<proteinExistence type="predicted"/>
<feature type="transmembrane region" description="Helical" evidence="1">
    <location>
        <begin position="209"/>
        <end position="229"/>
    </location>
</feature>
<dbReference type="Proteomes" id="UP001238088">
    <property type="component" value="Unassembled WGS sequence"/>
</dbReference>
<dbReference type="PANTHER" id="PTHR30590">
    <property type="entry name" value="INNER MEMBRANE PROTEIN"/>
    <property type="match status" value="1"/>
</dbReference>
<feature type="transmembrane region" description="Helical" evidence="1">
    <location>
        <begin position="140"/>
        <end position="165"/>
    </location>
</feature>
<feature type="transmembrane region" description="Helical" evidence="1">
    <location>
        <begin position="118"/>
        <end position="133"/>
    </location>
</feature>
<sequence length="389" mass="44749">MYPISDQSRITSIDIMRGFALLGIFLVNMLSFHSPFIYIDPFTWWNDGTDRTVFMLIDVFVQASFYPLFALLFGYGVMILRERVILKGLSFPLIVFRRFSFLLVIGLLHAFFIWHGDILVTYALLGFIFILFVKMSAKNLIIIGIVIYTLPNILLSLLLILATLIEPESGMTPFVNVQSYMDTYQNGSFAEITSQRIADWYFTNNLGTFPILAISILPLFLIGGGVQKLKLLENMENHKKLIQMLAAFSLIIGLMFKSLPYLWDENMAAQYIQDIFGGPLVAIGYGLSIALLANQRSMKKILSPLTYVGRLSLSNYLFQSIVSSLIFYGYGLGFYGEISVLYGTLMVAVIFIIQILFSRLWLQYYYYGPFEWLWRSFTYFHLPRMKRML</sequence>
<reference evidence="3 4" key="1">
    <citation type="submission" date="2023-07" db="EMBL/GenBank/DDBJ databases">
        <title>Genomic Encyclopedia of Type Strains, Phase IV (KMG-IV): sequencing the most valuable type-strain genomes for metagenomic binning, comparative biology and taxonomic classification.</title>
        <authorList>
            <person name="Goeker M."/>
        </authorList>
    </citation>
    <scope>NUCLEOTIDE SEQUENCE [LARGE SCALE GENOMIC DNA]</scope>
    <source>
        <strain evidence="3 4">DSM 23494</strain>
    </source>
</reference>
<comment type="caution">
    <text evidence="3">The sequence shown here is derived from an EMBL/GenBank/DDBJ whole genome shotgun (WGS) entry which is preliminary data.</text>
</comment>
<keyword evidence="1" id="KW-0812">Transmembrane</keyword>
<keyword evidence="4" id="KW-1185">Reference proteome</keyword>
<feature type="transmembrane region" description="Helical" evidence="1">
    <location>
        <begin position="275"/>
        <end position="293"/>
    </location>
</feature>
<evidence type="ECO:0000256" key="1">
    <source>
        <dbReference type="SAM" id="Phobius"/>
    </source>
</evidence>